<dbReference type="CDD" id="cd00085">
    <property type="entry name" value="HNHc"/>
    <property type="match status" value="1"/>
</dbReference>
<evidence type="ECO:0000256" key="1">
    <source>
        <dbReference type="SAM" id="MobiDB-lite"/>
    </source>
</evidence>
<dbReference type="Pfam" id="PF12102">
    <property type="entry name" value="MrcB_N"/>
    <property type="match status" value="1"/>
</dbReference>
<protein>
    <submittedName>
        <fullName evidence="3">DUF3578 domain-containing protein</fullName>
    </submittedName>
</protein>
<feature type="region of interest" description="Disordered" evidence="1">
    <location>
        <begin position="281"/>
        <end position="309"/>
    </location>
</feature>
<evidence type="ECO:0000313" key="3">
    <source>
        <dbReference type="EMBL" id="WWP23943.1"/>
    </source>
</evidence>
<evidence type="ECO:0000259" key="2">
    <source>
        <dbReference type="Pfam" id="PF12102"/>
    </source>
</evidence>
<dbReference type="Proteomes" id="UP001364764">
    <property type="component" value="Plasmid pY5S7-1"/>
</dbReference>
<dbReference type="Gene3D" id="3.30.920.90">
    <property type="match status" value="1"/>
</dbReference>
<geneLocation type="plasmid" evidence="3 4">
    <name>pY5S7-1</name>
</geneLocation>
<evidence type="ECO:0000313" key="4">
    <source>
        <dbReference type="Proteomes" id="UP001364764"/>
    </source>
</evidence>
<sequence length="426" mass="49872">MFQFYGTTWYDNNHNNVTEVIHVSELIENRLETENTNERTGELHIREAIQYILDHYQEARLSLFENHKMGNHVRSIFKDIIINEANLNQDHFYVKGSVGNGRWAEIPWISIFNRDITTTATKGYYIVYLFKADMSGVYISLNQGWTYFKEKYQTKLGRKKIRTTANIIQKKLNFTPDHMTAEAITLGGQGWLAEGYEKGHILGRFYSANNLPSSKELISDLKELLITYNEIEYMIGERTLEQFNDYLLLSDDGQFLEEEQQQEEDFQNRVQSILDEKVKKAEKNSMEDIETEDTPLPKPEPVIDQTKKERWPRDAQVAAKALRLSKFKCAFDETHVSFTSKVTGERYLEVHHLVPMKYQRNFNVSLDRASQLLALCPTCHRQIHHGTDKDKENILRKLFDDRHEKLKAIGIEINLDELCQMYGIEK</sequence>
<dbReference type="RefSeq" id="WP_338709112.1">
    <property type="nucleotide sequence ID" value="NZ_CP145893.1"/>
</dbReference>
<dbReference type="EMBL" id="CP145893">
    <property type="protein sequence ID" value="WWP23943.1"/>
    <property type="molecule type" value="Genomic_DNA"/>
</dbReference>
<proteinExistence type="predicted"/>
<name>A0ABD8B281_PAEAM</name>
<reference evidence="3 4" key="1">
    <citation type="submission" date="2024-02" db="EMBL/GenBank/DDBJ databases">
        <title>Complete sequences of two Paenibacillus sp. strains and one Lysinibacillus strain isolated from the environment on STAA medium highlight biotechnological potential.</title>
        <authorList>
            <person name="Attere S.A."/>
            <person name="Piche L.C."/>
            <person name="Intertaglia L."/>
            <person name="Lami R."/>
            <person name="Charette S.J."/>
            <person name="Vincent A.T."/>
        </authorList>
    </citation>
    <scope>NUCLEOTIDE SEQUENCE [LARGE SCALE GENOMIC DNA]</scope>
    <source>
        <strain evidence="3 4">Y5S-7</strain>
        <plasmid evidence="3 4">pY5S7-1</plasmid>
    </source>
</reference>
<dbReference type="InterPro" id="IPR021961">
    <property type="entry name" value="McrB_DNA-bd"/>
</dbReference>
<dbReference type="AlphaFoldDB" id="A0ABD8B281"/>
<accession>A0ABD8B281</accession>
<organism evidence="3 4">
    <name type="scientific">Paenibacillus amylolyticus</name>
    <dbReference type="NCBI Taxonomy" id="1451"/>
    <lineage>
        <taxon>Bacteria</taxon>
        <taxon>Bacillati</taxon>
        <taxon>Bacillota</taxon>
        <taxon>Bacilli</taxon>
        <taxon>Bacillales</taxon>
        <taxon>Paenibacillaceae</taxon>
        <taxon>Paenibacillus</taxon>
    </lineage>
</organism>
<dbReference type="GeneID" id="93480124"/>
<feature type="domain" description="Type IV methyl-directed restriction enzyme EcoKMcrB subunit DNA-binding" evidence="2">
    <location>
        <begin position="52"/>
        <end position="231"/>
    </location>
</feature>
<dbReference type="InterPro" id="IPR003615">
    <property type="entry name" value="HNH_nuc"/>
</dbReference>
<keyword evidence="3" id="KW-0614">Plasmid</keyword>
<gene>
    <name evidence="3" type="ORF">V6668_31625</name>
</gene>